<dbReference type="InterPro" id="IPR035979">
    <property type="entry name" value="RBD_domain_sf"/>
</dbReference>
<protein>
    <recommendedName>
        <fullName evidence="4">Nucleolar protein 12</fullName>
    </recommendedName>
</protein>
<keyword evidence="5 7" id="KW-0694">RNA-binding</keyword>
<evidence type="ECO:0000259" key="9">
    <source>
        <dbReference type="PROSITE" id="PS50102"/>
    </source>
</evidence>
<evidence type="ECO:0000256" key="4">
    <source>
        <dbReference type="ARBA" id="ARBA00015520"/>
    </source>
</evidence>
<comment type="caution">
    <text evidence="10">The sequence shown here is derived from an EMBL/GenBank/DDBJ whole genome shotgun (WGS) entry which is preliminary data.</text>
</comment>
<evidence type="ECO:0000256" key="3">
    <source>
        <dbReference type="ARBA" id="ARBA00007077"/>
    </source>
</evidence>
<dbReference type="Proteomes" id="UP001527925">
    <property type="component" value="Unassembled WGS sequence"/>
</dbReference>
<feature type="compositionally biased region" description="Basic and acidic residues" evidence="8">
    <location>
        <begin position="53"/>
        <end position="67"/>
    </location>
</feature>
<reference evidence="10 11" key="1">
    <citation type="submission" date="2023-09" db="EMBL/GenBank/DDBJ databases">
        <title>Pangenome analysis of Batrachochytrium dendrobatidis and related Chytrids.</title>
        <authorList>
            <person name="Yacoub M.N."/>
            <person name="Stajich J.E."/>
            <person name="James T.Y."/>
        </authorList>
    </citation>
    <scope>NUCLEOTIDE SEQUENCE [LARGE SCALE GENOMIC DNA]</scope>
    <source>
        <strain evidence="10 11">JEL0888</strain>
    </source>
</reference>
<dbReference type="InterPro" id="IPR012677">
    <property type="entry name" value="Nucleotide-bd_a/b_plait_sf"/>
</dbReference>
<dbReference type="CDD" id="cd12394">
    <property type="entry name" value="RRM1_RBM34"/>
    <property type="match status" value="1"/>
</dbReference>
<dbReference type="PROSITE" id="PS50102">
    <property type="entry name" value="RRM"/>
    <property type="match status" value="2"/>
</dbReference>
<proteinExistence type="inferred from homology"/>
<sequence length="484" mass="50405">MGKRRHAAAAAKAALPGAAQPDTPDAPASAQPEKRPASSDPSPKPKKSKASKARPDAAAKEPAHPKEPAAAAAPETADAPASAPGAPEPAAVSSLLGSLGALNPQIASLFSAPPPPPVVPGPVARSAATGGDGDDDSGQDDDAMQVDPDAADAASDAASGDAAASATDKKSRRELKRELVERNARTVFVGNLPVTITEKENLRQLKALFGQFGKIESIRFRSIAFNSKLPRKVAFAAKQFHDKRDSLNAYIVYAALDSVAAALALNGSTFLEKHIRVDRSEKTEEKAYDHKRSVFVGNLPFDVSDEALWEFFADCGEIASVRVIRDRSTNVGKGFGYVQFTDRAAVALALKLSDTDLAGRKVRITRSNATLADRSKTQKVDPTNPAQVAAAAATAAPAKGAKAGPRAGKGRTPALKVVEGSRASRFDKIKPKLTRVAKKSKPGTAPGATPKAKGKPKPKAVAAKWAARAKTLVAAEAKAGKRRS</sequence>
<name>A0ABR4NCK4_9FUNG</name>
<evidence type="ECO:0000313" key="10">
    <source>
        <dbReference type="EMBL" id="KAL2917258.1"/>
    </source>
</evidence>
<accession>A0ABR4NCK4</accession>
<dbReference type="InterPro" id="IPR034221">
    <property type="entry name" value="RBM34_RRM2"/>
</dbReference>
<dbReference type="SMART" id="SM00360">
    <property type="entry name" value="RRM"/>
    <property type="match status" value="2"/>
</dbReference>
<feature type="region of interest" description="Disordered" evidence="8">
    <location>
        <begin position="370"/>
        <end position="460"/>
    </location>
</feature>
<evidence type="ECO:0000256" key="8">
    <source>
        <dbReference type="SAM" id="MobiDB-lite"/>
    </source>
</evidence>
<dbReference type="Pfam" id="PF00076">
    <property type="entry name" value="RRM_1"/>
    <property type="match status" value="2"/>
</dbReference>
<feature type="compositionally biased region" description="Low complexity" evidence="8">
    <location>
        <begin position="8"/>
        <end position="19"/>
    </location>
</feature>
<organism evidence="10 11">
    <name type="scientific">Polyrhizophydium stewartii</name>
    <dbReference type="NCBI Taxonomy" id="2732419"/>
    <lineage>
        <taxon>Eukaryota</taxon>
        <taxon>Fungi</taxon>
        <taxon>Fungi incertae sedis</taxon>
        <taxon>Chytridiomycota</taxon>
        <taxon>Chytridiomycota incertae sedis</taxon>
        <taxon>Chytridiomycetes</taxon>
        <taxon>Rhizophydiales</taxon>
        <taxon>Rhizophydiales incertae sedis</taxon>
        <taxon>Polyrhizophydium</taxon>
    </lineage>
</organism>
<keyword evidence="6" id="KW-0539">Nucleus</keyword>
<evidence type="ECO:0000256" key="7">
    <source>
        <dbReference type="PROSITE-ProRule" id="PRU00176"/>
    </source>
</evidence>
<feature type="compositionally biased region" description="Acidic residues" evidence="8">
    <location>
        <begin position="132"/>
        <end position="144"/>
    </location>
</feature>
<comment type="function">
    <text evidence="1">Involved in pre-25S rRNA processing.</text>
</comment>
<dbReference type="PANTHER" id="PTHR23236">
    <property type="entry name" value="EUKARYOTIC TRANSLATION INITIATION FACTOR 4B/4H"/>
    <property type="match status" value="1"/>
</dbReference>
<feature type="compositionally biased region" description="Low complexity" evidence="8">
    <location>
        <begin position="442"/>
        <end position="451"/>
    </location>
</feature>
<feature type="compositionally biased region" description="Basic residues" evidence="8">
    <location>
        <begin position="431"/>
        <end position="441"/>
    </location>
</feature>
<evidence type="ECO:0000313" key="11">
    <source>
        <dbReference type="Proteomes" id="UP001527925"/>
    </source>
</evidence>
<feature type="region of interest" description="Disordered" evidence="8">
    <location>
        <begin position="106"/>
        <end position="174"/>
    </location>
</feature>
<comment type="similarity">
    <text evidence="3">Belongs to the RRM RBM34 family.</text>
</comment>
<feature type="compositionally biased region" description="Low complexity" evidence="8">
    <location>
        <begin position="68"/>
        <end position="92"/>
    </location>
</feature>
<keyword evidence="11" id="KW-1185">Reference proteome</keyword>
<evidence type="ECO:0000256" key="2">
    <source>
        <dbReference type="ARBA" id="ARBA00004604"/>
    </source>
</evidence>
<evidence type="ECO:0000256" key="6">
    <source>
        <dbReference type="ARBA" id="ARBA00023242"/>
    </source>
</evidence>
<feature type="domain" description="RRM" evidence="9">
    <location>
        <begin position="292"/>
        <end position="369"/>
    </location>
</feature>
<evidence type="ECO:0000256" key="5">
    <source>
        <dbReference type="ARBA" id="ARBA00022884"/>
    </source>
</evidence>
<feature type="region of interest" description="Disordered" evidence="8">
    <location>
        <begin position="1"/>
        <end position="92"/>
    </location>
</feature>
<comment type="subcellular location">
    <subcellularLocation>
        <location evidence="2">Nucleus</location>
        <location evidence="2">Nucleolus</location>
    </subcellularLocation>
</comment>
<evidence type="ECO:0000256" key="1">
    <source>
        <dbReference type="ARBA" id="ARBA00002475"/>
    </source>
</evidence>
<dbReference type="EMBL" id="JADGIZ020000012">
    <property type="protein sequence ID" value="KAL2917258.1"/>
    <property type="molecule type" value="Genomic_DNA"/>
</dbReference>
<feature type="compositionally biased region" description="Low complexity" evidence="8">
    <location>
        <begin position="389"/>
        <end position="412"/>
    </location>
</feature>
<gene>
    <name evidence="10" type="primary">NOP12</name>
    <name evidence="10" type="ORF">HK105_203323</name>
</gene>
<dbReference type="PANTHER" id="PTHR23236:SF25">
    <property type="entry name" value="RNA-BINDING PROTEIN 34"/>
    <property type="match status" value="1"/>
</dbReference>
<feature type="domain" description="RRM" evidence="9">
    <location>
        <begin position="185"/>
        <end position="282"/>
    </location>
</feature>
<feature type="compositionally biased region" description="Low complexity" evidence="8">
    <location>
        <begin position="151"/>
        <end position="166"/>
    </location>
</feature>
<dbReference type="Gene3D" id="3.30.70.330">
    <property type="match status" value="2"/>
</dbReference>
<dbReference type="InterPro" id="IPR000504">
    <property type="entry name" value="RRM_dom"/>
</dbReference>
<dbReference type="CDD" id="cd12395">
    <property type="entry name" value="RRM2_RBM34"/>
    <property type="match status" value="1"/>
</dbReference>
<dbReference type="SUPFAM" id="SSF54928">
    <property type="entry name" value="RNA-binding domain, RBD"/>
    <property type="match status" value="2"/>
</dbReference>